<evidence type="ECO:0000313" key="4">
    <source>
        <dbReference type="Proteomes" id="UP001348641"/>
    </source>
</evidence>
<name>A0ABU7KX11_9ACTN</name>
<evidence type="ECO:0000256" key="1">
    <source>
        <dbReference type="SAM" id="MobiDB-lite"/>
    </source>
</evidence>
<dbReference type="RefSeq" id="WP_330160167.1">
    <property type="nucleotide sequence ID" value="NZ_JAUUCC010000064.1"/>
</dbReference>
<keyword evidence="2" id="KW-1133">Transmembrane helix</keyword>
<keyword evidence="2" id="KW-0472">Membrane</keyword>
<accession>A0ABU7KX11</accession>
<comment type="caution">
    <text evidence="3">The sequence shown here is derived from an EMBL/GenBank/DDBJ whole genome shotgun (WGS) entry which is preliminary data.</text>
</comment>
<feature type="transmembrane region" description="Helical" evidence="2">
    <location>
        <begin position="154"/>
        <end position="182"/>
    </location>
</feature>
<dbReference type="Proteomes" id="UP001348641">
    <property type="component" value="Unassembled WGS sequence"/>
</dbReference>
<protein>
    <submittedName>
        <fullName evidence="3">Septum formation family protein</fullName>
    </submittedName>
</protein>
<feature type="compositionally biased region" description="Low complexity" evidence="1">
    <location>
        <begin position="207"/>
        <end position="234"/>
    </location>
</feature>
<dbReference type="EMBL" id="JAUUCC010000064">
    <property type="protein sequence ID" value="MEE2053202.1"/>
    <property type="molecule type" value="Genomic_DNA"/>
</dbReference>
<reference evidence="3 4" key="1">
    <citation type="submission" date="2023-07" db="EMBL/GenBank/DDBJ databases">
        <authorList>
            <person name="Girao M."/>
            <person name="Carvalho M.F."/>
        </authorList>
    </citation>
    <scope>NUCLEOTIDE SEQUENCE [LARGE SCALE GENOMIC DNA]</scope>
    <source>
        <strain evidence="3 4">66/93</strain>
    </source>
</reference>
<feature type="transmembrane region" description="Helical" evidence="2">
    <location>
        <begin position="365"/>
        <end position="390"/>
    </location>
</feature>
<sequence length="546" mass="55249">MDPETLASQVFPYVKDAISAYGQAVLTQTEDAAAGGTVRLGQRVLAAVLRRGRAAPQLEDAVTRLARAPEDPGAAGELHGRIRQALQEDPTLTREVAAMMNIRVSSFTVTGHHNVSVGGDHQGPIHMGDNTSNTHHNVHHTVHNTVHERKISGFSIAALVLGLLGFLVLPIPFAIVFGLLALTRVLRSPSQAQIPGADQAGGGAYAAGGPSAAGPGEAMTGPAGPTGTDAGAAANSTPPPTEPAWSPGPAADPAAGAPAGRVGEAGPSGAEAPSGTDPAAPFTPDLSVSQADPPGSATPPGADPAAPVTPDWSAGQAEFHAGVYPPPAPTPAAASPPFTPPVAEVSAPFVPAAGSGFAAAKAISVVFSLVGLLAAGMWGLGWTAAAVIVAQAESGSYASEDTDLSIPGTLPSVSGEGEGPSPVDLCEPSPGYATVCTLETGDCFIDPATTEFYEVELTSCDEPHNAQVIGSYSPSGSDWPGEAAFTADIDATCGPMSDSALDPARMPDTYFVGYIAPNEESWDYGIQEAFCYVAADGESWTTSLIW</sequence>
<proteinExistence type="predicted"/>
<evidence type="ECO:0000313" key="3">
    <source>
        <dbReference type="EMBL" id="MEE2053202.1"/>
    </source>
</evidence>
<feature type="compositionally biased region" description="Low complexity" evidence="1">
    <location>
        <begin position="243"/>
        <end position="267"/>
    </location>
</feature>
<gene>
    <name evidence="3" type="ORF">Q8A49_22115</name>
</gene>
<feature type="region of interest" description="Disordered" evidence="1">
    <location>
        <begin position="197"/>
        <end position="312"/>
    </location>
</feature>
<evidence type="ECO:0000256" key="2">
    <source>
        <dbReference type="SAM" id="Phobius"/>
    </source>
</evidence>
<keyword evidence="2" id="KW-0812">Transmembrane</keyword>
<organism evidence="3 4">
    <name type="scientific">Nocardiopsis tropica</name>
    <dbReference type="NCBI Taxonomy" id="109330"/>
    <lineage>
        <taxon>Bacteria</taxon>
        <taxon>Bacillati</taxon>
        <taxon>Actinomycetota</taxon>
        <taxon>Actinomycetes</taxon>
        <taxon>Streptosporangiales</taxon>
        <taxon>Nocardiopsidaceae</taxon>
        <taxon>Nocardiopsis</taxon>
    </lineage>
</organism>